<protein>
    <submittedName>
        <fullName evidence="2">Uncharacterized protein</fullName>
    </submittedName>
</protein>
<dbReference type="EMBL" id="CP144532">
    <property type="protein sequence ID" value="WWC59929.1"/>
    <property type="molecule type" value="Genomic_DNA"/>
</dbReference>
<reference evidence="3" key="3">
    <citation type="submission" date="2024-02" db="EMBL/GenBank/DDBJ databases">
        <title>Comparative genomics of Cryptococcus and Kwoniella reveals pathogenesis evolution and contrasting modes of karyotype evolution via chromosome fusion or intercentromeric recombination.</title>
        <authorList>
            <person name="Coelho M.A."/>
            <person name="David-Palma M."/>
            <person name="Shea T."/>
            <person name="Bowers K."/>
            <person name="McGinley-Smith S."/>
            <person name="Mohammad A.W."/>
            <person name="Gnirke A."/>
            <person name="Yurkov A.M."/>
            <person name="Nowrousian M."/>
            <person name="Sun S."/>
            <person name="Cuomo C.A."/>
            <person name="Heitman J."/>
        </authorList>
    </citation>
    <scope>NUCLEOTIDE SEQUENCE</scope>
    <source>
        <strain evidence="3">CBS 10117</strain>
    </source>
</reference>
<feature type="compositionally biased region" description="Low complexity" evidence="1">
    <location>
        <begin position="272"/>
        <end position="281"/>
    </location>
</feature>
<feature type="region of interest" description="Disordered" evidence="1">
    <location>
        <begin position="176"/>
        <end position="198"/>
    </location>
</feature>
<dbReference type="OrthoDB" id="2564489at2759"/>
<feature type="region of interest" description="Disordered" evidence="1">
    <location>
        <begin position="225"/>
        <end position="311"/>
    </location>
</feature>
<proteinExistence type="predicted"/>
<keyword evidence="4" id="KW-1185">Reference proteome</keyword>
<dbReference type="GeneID" id="28966205"/>
<dbReference type="RefSeq" id="XP_018264340.1">
    <property type="nucleotide sequence ID" value="XM_018405846.1"/>
</dbReference>
<dbReference type="KEGG" id="kdj:28966205"/>
<dbReference type="AlphaFoldDB" id="A0A1A6A8W4"/>
<accession>A0A1A6A8W4</accession>
<dbReference type="EMBL" id="KI894029">
    <property type="protein sequence ID" value="OBR86498.1"/>
    <property type="molecule type" value="Genomic_DNA"/>
</dbReference>
<organism evidence="2">
    <name type="scientific">Kwoniella dejecticola CBS 10117</name>
    <dbReference type="NCBI Taxonomy" id="1296121"/>
    <lineage>
        <taxon>Eukaryota</taxon>
        <taxon>Fungi</taxon>
        <taxon>Dikarya</taxon>
        <taxon>Basidiomycota</taxon>
        <taxon>Agaricomycotina</taxon>
        <taxon>Tremellomycetes</taxon>
        <taxon>Tremellales</taxon>
        <taxon>Cryptococcaceae</taxon>
        <taxon>Kwoniella</taxon>
    </lineage>
</organism>
<evidence type="ECO:0000313" key="2">
    <source>
        <dbReference type="EMBL" id="OBR86498.1"/>
    </source>
</evidence>
<reference evidence="3" key="2">
    <citation type="submission" date="2013-07" db="EMBL/GenBank/DDBJ databases">
        <authorList>
            <consortium name="The Broad Institute Genome Sequencing Platform"/>
            <person name="Cuomo C."/>
            <person name="Litvintseva A."/>
            <person name="Chen Y."/>
            <person name="Heitman J."/>
            <person name="Sun S."/>
            <person name="Springer D."/>
            <person name="Dromer F."/>
            <person name="Young S.K."/>
            <person name="Zeng Q."/>
            <person name="Gargeya S."/>
            <person name="Fitzgerald M."/>
            <person name="Abouelleil A."/>
            <person name="Alvarado L."/>
            <person name="Berlin A.M."/>
            <person name="Chapman S.B."/>
            <person name="Dewar J."/>
            <person name="Goldberg J."/>
            <person name="Griggs A."/>
            <person name="Gujja S."/>
            <person name="Hansen M."/>
            <person name="Howarth C."/>
            <person name="Imamovic A."/>
            <person name="Larimer J."/>
            <person name="McCowan C."/>
            <person name="Murphy C."/>
            <person name="Pearson M."/>
            <person name="Priest M."/>
            <person name="Roberts A."/>
            <person name="Saif S."/>
            <person name="Shea T."/>
            <person name="Sykes S."/>
            <person name="Wortman J."/>
            <person name="Nusbaum C."/>
            <person name="Birren B."/>
        </authorList>
    </citation>
    <scope>NUCLEOTIDE SEQUENCE</scope>
    <source>
        <strain evidence="3">CBS 10117</strain>
    </source>
</reference>
<evidence type="ECO:0000313" key="3">
    <source>
        <dbReference type="EMBL" id="WWC59929.1"/>
    </source>
</evidence>
<reference evidence="2" key="1">
    <citation type="submission" date="2013-07" db="EMBL/GenBank/DDBJ databases">
        <title>The Genome Sequence of Cryptococcus dejecticola CBS10117.</title>
        <authorList>
            <consortium name="The Broad Institute Genome Sequencing Platform"/>
            <person name="Cuomo C."/>
            <person name="Litvintseva A."/>
            <person name="Chen Y."/>
            <person name="Heitman J."/>
            <person name="Sun S."/>
            <person name="Springer D."/>
            <person name="Dromer F."/>
            <person name="Young S.K."/>
            <person name="Zeng Q."/>
            <person name="Gargeya S."/>
            <person name="Fitzgerald M."/>
            <person name="Abouelleil A."/>
            <person name="Alvarado L."/>
            <person name="Berlin A.M."/>
            <person name="Chapman S.B."/>
            <person name="Dewar J."/>
            <person name="Goldberg J."/>
            <person name="Griggs A."/>
            <person name="Gujja S."/>
            <person name="Hansen M."/>
            <person name="Howarth C."/>
            <person name="Imamovic A."/>
            <person name="Larimer J."/>
            <person name="McCowan C."/>
            <person name="Murphy C."/>
            <person name="Pearson M."/>
            <person name="Priest M."/>
            <person name="Roberts A."/>
            <person name="Saif S."/>
            <person name="Shea T."/>
            <person name="Sykes S."/>
            <person name="Wortman J."/>
            <person name="Nusbaum C."/>
            <person name="Birren B."/>
        </authorList>
    </citation>
    <scope>NUCLEOTIDE SEQUENCE [LARGE SCALE GENOMIC DNA]</scope>
    <source>
        <strain evidence="2">CBS 10117</strain>
    </source>
</reference>
<feature type="region of interest" description="Disordered" evidence="1">
    <location>
        <begin position="1"/>
        <end position="46"/>
    </location>
</feature>
<name>A0A1A6A8W4_9TREE</name>
<sequence>MSPSSFWHSNDQTPSGGGMTTSLGRTGSVTRSRNVMTPSVNSKRSSALLKASTTMDFGALSPSVESDLMNETAGLKKVIEGLNKTNLGLRARIADLESHIEHNTGPEVERLSKELSTLEDLFASSQKDNEAHYAEGERTKAYVKELENLLTTSLGADWQESHKLYPPSVPSTVVTASTPLPPPKTTNPLRHSVSFSGKRFSSRLHKRASSVMDLGLIALQAVKEDDGRNDDTPTGALRKLSRSTSSKAPVSSIAQQERLDDKVLCATPQPSPSKLSSSTRSKTLETNETNIEEPSERRSEAAGDNDRSKVEQPNLDSAALSGIDVAALNQVLRTLSGLDPTEMAALSSSMKPANTAISKLPESPLDVSRRERNEHIGTMRRMLEDQQKILRDRETRLNDIIQLAKDKVMQYAIKI</sequence>
<evidence type="ECO:0000313" key="4">
    <source>
        <dbReference type="Proteomes" id="UP000078595"/>
    </source>
</evidence>
<feature type="compositionally biased region" description="Polar residues" evidence="1">
    <location>
        <begin position="242"/>
        <end position="255"/>
    </location>
</feature>
<gene>
    <name evidence="2" type="ORF">I303_02506</name>
    <name evidence="3" type="ORF">I303_102492</name>
</gene>
<dbReference type="VEuPathDB" id="FungiDB:I303_02506"/>
<feature type="compositionally biased region" description="Basic and acidic residues" evidence="1">
    <location>
        <begin position="294"/>
        <end position="310"/>
    </location>
</feature>
<evidence type="ECO:0000256" key="1">
    <source>
        <dbReference type="SAM" id="MobiDB-lite"/>
    </source>
</evidence>
<dbReference type="Proteomes" id="UP000078595">
    <property type="component" value="Chromosome 3"/>
</dbReference>